<protein>
    <recommendedName>
        <fullName evidence="9 10">D-alanyl-D-alanine dipeptidase</fullName>
        <shortName evidence="9 10">D-Ala-D-Ala dipeptidase</shortName>
        <ecNumber evidence="9 10">3.4.13.22</ecNumber>
    </recommendedName>
</protein>
<evidence type="ECO:0000256" key="10">
    <source>
        <dbReference type="PIRNR" id="PIRNR026671"/>
    </source>
</evidence>
<dbReference type="PANTHER" id="PTHR43126">
    <property type="entry name" value="D-ALANYL-D-ALANINE DIPEPTIDASE"/>
    <property type="match status" value="1"/>
</dbReference>
<evidence type="ECO:0000256" key="5">
    <source>
        <dbReference type="ARBA" id="ARBA00022833"/>
    </source>
</evidence>
<accession>A0A0A1ZDU1</accession>
<dbReference type="GO" id="GO:0160237">
    <property type="term" value="F:D-Ala-D-Ala dipeptidase activity"/>
    <property type="evidence" value="ECO:0007669"/>
    <property type="project" value="UniProtKB-EC"/>
</dbReference>
<dbReference type="PIRSF" id="PIRSF026671">
    <property type="entry name" value="AA_dipeptidase"/>
    <property type="match status" value="1"/>
</dbReference>
<keyword evidence="7 9" id="KW-0482">Metalloprotease</keyword>
<proteinExistence type="inferred from homology"/>
<comment type="caution">
    <text evidence="11">The sequence shown here is derived from an EMBL/GenBank/DDBJ whole genome shotgun (WGS) entry which is preliminary data.</text>
</comment>
<keyword evidence="8 10" id="KW-0961">Cell wall biogenesis/degradation</keyword>
<evidence type="ECO:0000256" key="8">
    <source>
        <dbReference type="ARBA" id="ARBA00023316"/>
    </source>
</evidence>
<evidence type="ECO:0000256" key="4">
    <source>
        <dbReference type="ARBA" id="ARBA00022801"/>
    </source>
</evidence>
<dbReference type="InterPro" id="IPR000755">
    <property type="entry name" value="A_A_dipeptidase"/>
</dbReference>
<dbReference type="EMBL" id="JNAH01000004">
    <property type="protein sequence ID" value="KGF87752.1"/>
    <property type="molecule type" value="Genomic_DNA"/>
</dbReference>
<dbReference type="PANTHER" id="PTHR43126:SF2">
    <property type="entry name" value="D-ALANYL-D-ALANINE DIPEPTIDASE"/>
    <property type="match status" value="1"/>
</dbReference>
<dbReference type="eggNOG" id="COG2173">
    <property type="taxonomic scope" value="Bacteria"/>
</dbReference>
<dbReference type="Gene3D" id="3.30.1380.10">
    <property type="match status" value="1"/>
</dbReference>
<comment type="cofactor">
    <cofactor evidence="9">
        <name>Zn(2+)</name>
        <dbReference type="ChEBI" id="CHEBI:29105"/>
    </cofactor>
    <text evidence="9">Binds 1 zinc ion per subunit.</text>
</comment>
<dbReference type="AlphaFoldDB" id="A0A0A1ZDU1"/>
<keyword evidence="2 9" id="KW-0645">Protease</keyword>
<dbReference type="GO" id="GO:0008270">
    <property type="term" value="F:zinc ion binding"/>
    <property type="evidence" value="ECO:0007669"/>
    <property type="project" value="UniProtKB-UniRule"/>
</dbReference>
<name>A0A0A1ZDU1_PROMR</name>
<dbReference type="HAMAP" id="MF_01924">
    <property type="entry name" value="A_A_dipeptidase"/>
    <property type="match status" value="1"/>
</dbReference>
<feature type="binding site" evidence="9">
    <location>
        <position position="133"/>
    </location>
    <ligand>
        <name>Zn(2+)</name>
        <dbReference type="ChEBI" id="CHEBI:29105"/>
        <note>catalytic</note>
    </ligand>
</feature>
<feature type="active site" description="Proton donor/acceptor" evidence="9">
    <location>
        <position position="202"/>
    </location>
</feature>
<feature type="site" description="Transition state stabilizer" evidence="9">
    <location>
        <position position="77"/>
    </location>
</feature>
<evidence type="ECO:0000256" key="1">
    <source>
        <dbReference type="ARBA" id="ARBA00001362"/>
    </source>
</evidence>
<comment type="catalytic activity">
    <reaction evidence="1 9 10">
        <text>D-alanyl-D-alanine + H2O = 2 D-alanine</text>
        <dbReference type="Rhea" id="RHEA:20661"/>
        <dbReference type="ChEBI" id="CHEBI:15377"/>
        <dbReference type="ChEBI" id="CHEBI:57416"/>
        <dbReference type="ChEBI" id="CHEBI:57822"/>
        <dbReference type="EC" id="3.4.13.22"/>
    </reaction>
</comment>
<comment type="similarity">
    <text evidence="9 10">Belongs to the peptidase M15D family.</text>
</comment>
<dbReference type="InterPro" id="IPR009045">
    <property type="entry name" value="Zn_M74/Hedgehog-like"/>
</dbReference>
<dbReference type="OrthoDB" id="9801430at2"/>
<dbReference type="RefSeq" id="WP_032524298.1">
    <property type="nucleotide sequence ID" value="NZ_CP138934.1"/>
</dbReference>
<sequence length="227" mass="26830">MKIWNNIPIKDNGDKLIAIPSYFKFLDPHPYYHLGAPYKDKTSIWKLREEVVNRLVKVNDYLISKSSFYLLIYDTWRPLEVQEFMFKRAFLLECKKSDIVASYENIKSYPSILKKVEKFWAYPSYDSMCPPPHSTGGALDVCLSDKDGNIIEMGSTVDQMDETSNPYFYANIKNEEAIIWNNRRNFLSEIMTKFGFAQHPNEWWHFSYGDQLWAWKNKKENAIYGKI</sequence>
<evidence type="ECO:0000256" key="7">
    <source>
        <dbReference type="ARBA" id="ARBA00023049"/>
    </source>
</evidence>
<evidence type="ECO:0000256" key="2">
    <source>
        <dbReference type="ARBA" id="ARBA00022670"/>
    </source>
</evidence>
<dbReference type="GO" id="GO:0008237">
    <property type="term" value="F:metallopeptidase activity"/>
    <property type="evidence" value="ECO:0007669"/>
    <property type="project" value="UniProtKB-KW"/>
</dbReference>
<dbReference type="STRING" id="59925.EU91_0785"/>
<comment type="function">
    <text evidence="9 10">Catalyzes hydrolysis of the D-alanyl-D-alanine dipeptide.</text>
</comment>
<organism evidence="11 12">
    <name type="scientific">Prochlorococcus marinus str. GP2</name>
    <dbReference type="NCBI Taxonomy" id="59925"/>
    <lineage>
        <taxon>Bacteria</taxon>
        <taxon>Bacillati</taxon>
        <taxon>Cyanobacteriota</taxon>
        <taxon>Cyanophyceae</taxon>
        <taxon>Synechococcales</taxon>
        <taxon>Prochlorococcaceae</taxon>
        <taxon>Prochlorococcus</taxon>
    </lineage>
</organism>
<dbReference type="EC" id="3.4.13.22" evidence="9 10"/>
<keyword evidence="4 9" id="KW-0378">Hydrolase</keyword>
<dbReference type="SUPFAM" id="SSF55166">
    <property type="entry name" value="Hedgehog/DD-peptidase"/>
    <property type="match status" value="1"/>
</dbReference>
<reference evidence="12" key="1">
    <citation type="journal article" date="2014" name="Sci. Data">
        <title>Genomes of diverse isolates of the marine cyanobacterium Prochlorococcus.</title>
        <authorList>
            <person name="Biller S."/>
            <person name="Berube P."/>
            <person name="Thompson J."/>
            <person name="Kelly L."/>
            <person name="Roggensack S."/>
            <person name="Awad L."/>
            <person name="Roache-Johnson K."/>
            <person name="Ding H."/>
            <person name="Giovannoni S.J."/>
            <person name="Moore L.R."/>
            <person name="Chisholm S.W."/>
        </authorList>
    </citation>
    <scope>NUCLEOTIDE SEQUENCE [LARGE SCALE GENOMIC DNA]</scope>
    <source>
        <strain evidence="12">GP2</strain>
    </source>
</reference>
<dbReference type="Proteomes" id="UP000030598">
    <property type="component" value="Unassembled WGS sequence"/>
</dbReference>
<evidence type="ECO:0000256" key="3">
    <source>
        <dbReference type="ARBA" id="ARBA00022723"/>
    </source>
</evidence>
<evidence type="ECO:0000313" key="11">
    <source>
        <dbReference type="EMBL" id="KGF87752.1"/>
    </source>
</evidence>
<keyword evidence="5 9" id="KW-0862">Zinc</keyword>
<dbReference type="Pfam" id="PF01427">
    <property type="entry name" value="Peptidase_M15"/>
    <property type="match status" value="1"/>
</dbReference>
<dbReference type="GO" id="GO:0071555">
    <property type="term" value="P:cell wall organization"/>
    <property type="evidence" value="ECO:0007669"/>
    <property type="project" value="UniProtKB-KW"/>
</dbReference>
<feature type="binding site" evidence="9">
    <location>
        <position position="205"/>
    </location>
    <ligand>
        <name>Zn(2+)</name>
        <dbReference type="ChEBI" id="CHEBI:29105"/>
        <note>catalytic</note>
    </ligand>
</feature>
<keyword evidence="3 9" id="KW-0479">Metal-binding</keyword>
<evidence type="ECO:0000256" key="6">
    <source>
        <dbReference type="ARBA" id="ARBA00022997"/>
    </source>
</evidence>
<gene>
    <name evidence="11" type="ORF">EU91_0785</name>
</gene>
<evidence type="ECO:0000256" key="9">
    <source>
        <dbReference type="HAMAP-Rule" id="MF_01924"/>
    </source>
</evidence>
<dbReference type="GO" id="GO:0006508">
    <property type="term" value="P:proteolysis"/>
    <property type="evidence" value="ECO:0007669"/>
    <property type="project" value="UniProtKB-KW"/>
</dbReference>
<feature type="binding site" evidence="9">
    <location>
        <position position="140"/>
    </location>
    <ligand>
        <name>Zn(2+)</name>
        <dbReference type="ChEBI" id="CHEBI:29105"/>
        <note>catalytic</note>
    </ligand>
</feature>
<keyword evidence="6 9" id="KW-0224">Dipeptidase</keyword>
<evidence type="ECO:0000313" key="12">
    <source>
        <dbReference type="Proteomes" id="UP000030598"/>
    </source>
</evidence>